<organism evidence="2 3">
    <name type="scientific">Sebaldella termitidis (strain ATCC 33386 / NCTC 11300)</name>
    <dbReference type="NCBI Taxonomy" id="526218"/>
    <lineage>
        <taxon>Bacteria</taxon>
        <taxon>Fusobacteriati</taxon>
        <taxon>Fusobacteriota</taxon>
        <taxon>Fusobacteriia</taxon>
        <taxon>Fusobacteriales</taxon>
        <taxon>Leptotrichiaceae</taxon>
        <taxon>Sebaldella</taxon>
    </lineage>
</organism>
<feature type="compositionally biased region" description="Low complexity" evidence="1">
    <location>
        <begin position="58"/>
        <end position="80"/>
    </location>
</feature>
<dbReference type="STRING" id="526218.Sterm_1408"/>
<feature type="region of interest" description="Disordered" evidence="1">
    <location>
        <begin position="39"/>
        <end position="85"/>
    </location>
</feature>
<sequence length="141" mass="15465">MELKVIFSMDKKTIDCIDRLAGALAGIKNLVPLEGAELVNTPENPQEPIQEPVPDSSPVAETPQETVTEETATPQPETATRVYTRDELSKAAAEFARLGADKREHLQKHVTEKYGVSGVMSIPKERYGEFAADLREMGANI</sequence>
<evidence type="ECO:0000256" key="1">
    <source>
        <dbReference type="SAM" id="MobiDB-lite"/>
    </source>
</evidence>
<dbReference type="KEGG" id="str:Sterm_1408"/>
<gene>
    <name evidence="2" type="ordered locus">Sterm_1408</name>
</gene>
<proteinExistence type="predicted"/>
<reference evidence="2 3" key="2">
    <citation type="journal article" date="2010" name="Stand. Genomic Sci.">
        <title>Complete genome sequence of Sebaldella termitidis type strain (NCTC 11300).</title>
        <authorList>
            <person name="Harmon-Smith M."/>
            <person name="Celia L."/>
            <person name="Chertkov O."/>
            <person name="Lapidus A."/>
            <person name="Copeland A."/>
            <person name="Glavina Del Rio T."/>
            <person name="Nolan M."/>
            <person name="Lucas S."/>
            <person name="Tice H."/>
            <person name="Cheng J.F."/>
            <person name="Han C."/>
            <person name="Detter J.C."/>
            <person name="Bruce D."/>
            <person name="Goodwin L."/>
            <person name="Pitluck S."/>
            <person name="Pati A."/>
            <person name="Liolios K."/>
            <person name="Ivanova N."/>
            <person name="Mavromatis K."/>
            <person name="Mikhailova N."/>
            <person name="Chen A."/>
            <person name="Palaniappan K."/>
            <person name="Land M."/>
            <person name="Hauser L."/>
            <person name="Chang Y.J."/>
            <person name="Jeffries C.D."/>
            <person name="Brettin T."/>
            <person name="Goker M."/>
            <person name="Beck B."/>
            <person name="Bristow J."/>
            <person name="Eisen J.A."/>
            <person name="Markowitz V."/>
            <person name="Hugenholtz P."/>
            <person name="Kyrpides N.C."/>
            <person name="Klenk H.P."/>
            <person name="Chen F."/>
        </authorList>
    </citation>
    <scope>NUCLEOTIDE SEQUENCE [LARGE SCALE GENOMIC DNA]</scope>
    <source>
        <strain evidence="3">ATCC 33386 / NCTC 11300</strain>
    </source>
</reference>
<evidence type="ECO:0000313" key="2">
    <source>
        <dbReference type="EMBL" id="ACZ08271.1"/>
    </source>
</evidence>
<reference evidence="3" key="1">
    <citation type="submission" date="2009-09" db="EMBL/GenBank/DDBJ databases">
        <title>The complete chromosome of Sebaldella termitidis ATCC 33386.</title>
        <authorList>
            <consortium name="US DOE Joint Genome Institute (JGI-PGF)"/>
            <person name="Lucas S."/>
            <person name="Copeland A."/>
            <person name="Lapidus A."/>
            <person name="Glavina del Rio T."/>
            <person name="Dalin E."/>
            <person name="Tice H."/>
            <person name="Bruce D."/>
            <person name="Goodwin L."/>
            <person name="Pitluck S."/>
            <person name="Kyrpides N."/>
            <person name="Mavromatis K."/>
            <person name="Ivanova N."/>
            <person name="Mikhailova N."/>
            <person name="Sims D."/>
            <person name="Meincke L."/>
            <person name="Brettin T."/>
            <person name="Detter J.C."/>
            <person name="Han C."/>
            <person name="Larimer F."/>
            <person name="Land M."/>
            <person name="Hauser L."/>
            <person name="Markowitz V."/>
            <person name="Cheng J.F."/>
            <person name="Hugenholtz P."/>
            <person name="Woyke T."/>
            <person name="Wu D."/>
            <person name="Eisen J.A."/>
        </authorList>
    </citation>
    <scope>NUCLEOTIDE SEQUENCE [LARGE SCALE GENOMIC DNA]</scope>
    <source>
        <strain evidence="3">ATCC 33386 / NCTC 11300</strain>
    </source>
</reference>
<protein>
    <submittedName>
        <fullName evidence="2">Uncharacterized protein</fullName>
    </submittedName>
</protein>
<dbReference type="EMBL" id="CP001739">
    <property type="protein sequence ID" value="ACZ08271.1"/>
    <property type="molecule type" value="Genomic_DNA"/>
</dbReference>
<dbReference type="Proteomes" id="UP000000845">
    <property type="component" value="Chromosome"/>
</dbReference>
<evidence type="ECO:0000313" key="3">
    <source>
        <dbReference type="Proteomes" id="UP000000845"/>
    </source>
</evidence>
<accession>D1AHN7</accession>
<keyword evidence="3" id="KW-1185">Reference proteome</keyword>
<dbReference type="AlphaFoldDB" id="D1AHN7"/>
<dbReference type="RefSeq" id="WP_012860867.1">
    <property type="nucleotide sequence ID" value="NC_013517.1"/>
</dbReference>
<dbReference type="HOGENOM" id="CLU_1823976_0_0_0"/>
<name>D1AHN7_SEBTE</name>